<evidence type="ECO:0000313" key="4">
    <source>
        <dbReference type="EMBL" id="PCC41061.1"/>
    </source>
</evidence>
<dbReference type="RefSeq" id="WP_096196201.1">
    <property type="nucleotide sequence ID" value="NZ_BAAAIQ010000025.1"/>
</dbReference>
<dbReference type="PANTHER" id="PTHR40111:SF1">
    <property type="entry name" value="CEPHALOSPORIN-C DEACETYLASE"/>
    <property type="match status" value="1"/>
</dbReference>
<name>A0A2A3YP38_9MICO</name>
<feature type="region of interest" description="Disordered" evidence="2">
    <location>
        <begin position="1"/>
        <end position="36"/>
    </location>
</feature>
<dbReference type="GO" id="GO:0005976">
    <property type="term" value="P:polysaccharide metabolic process"/>
    <property type="evidence" value="ECO:0007669"/>
    <property type="project" value="TreeGrafter"/>
</dbReference>
<dbReference type="Pfam" id="PF05448">
    <property type="entry name" value="AXE1"/>
    <property type="match status" value="1"/>
</dbReference>
<proteinExistence type="predicted"/>
<dbReference type="PANTHER" id="PTHR40111">
    <property type="entry name" value="CEPHALOSPORIN-C DEACETYLASE"/>
    <property type="match status" value="1"/>
</dbReference>
<evidence type="ECO:0000256" key="2">
    <source>
        <dbReference type="SAM" id="MobiDB-lite"/>
    </source>
</evidence>
<dbReference type="InterPro" id="IPR029058">
    <property type="entry name" value="AB_hydrolase_fold"/>
</dbReference>
<dbReference type="OrthoDB" id="9770528at2"/>
<reference evidence="4 5" key="1">
    <citation type="journal article" date="2017" name="Elife">
        <title>Extensive horizontal gene transfer in cheese-associated bacteria.</title>
        <authorList>
            <person name="Bonham K.S."/>
            <person name="Wolfe B.E."/>
            <person name="Dutton R.J."/>
        </authorList>
    </citation>
    <scope>NUCLEOTIDE SEQUENCE [LARGE SCALE GENOMIC DNA]</scope>
    <source>
        <strain evidence="4 5">341_9</strain>
    </source>
</reference>
<dbReference type="Gene3D" id="3.40.50.1820">
    <property type="entry name" value="alpha/beta hydrolase"/>
    <property type="match status" value="1"/>
</dbReference>
<evidence type="ECO:0000313" key="5">
    <source>
        <dbReference type="Proteomes" id="UP000218598"/>
    </source>
</evidence>
<evidence type="ECO:0000259" key="3">
    <source>
        <dbReference type="Pfam" id="PF05448"/>
    </source>
</evidence>
<sequence length="334" mass="35716">MATPIEQTQDDPEPPERHPGTGRRDTGAGQTGPDDFDEFWRATLAEHAGRGSAAYEEVRSPLRSIVVQDVRFPGFGGHPVRGWMLDPAHGGSRGTVVQFLGNNTGRGLPEQWTLLPSAGWSTFVMDNRGQSGPASVGDTADPVGSGPQIVGRMTSGIQHPETYYYRRLFTDAVCAVDAVAARGESGTAPLVVSGGSQGGATALAAAALCNGVTGALVEVPLLCDIPRSVETAADGPFTQVRDYLRTRRGDEAAVLRTLSYFDGVHFASRARAPALFAVGMRDPVCPPAGVLAAHEAYGGPEKTLCTYRFDGHEHGQWQHRRRQLEFLERHAVTT</sequence>
<feature type="active site" description="Charge relay system" evidence="1">
    <location>
        <position position="312"/>
    </location>
</feature>
<gene>
    <name evidence="4" type="ORF">CIK66_00385</name>
</gene>
<dbReference type="SUPFAM" id="SSF53474">
    <property type="entry name" value="alpha/beta-Hydrolases"/>
    <property type="match status" value="1"/>
</dbReference>
<dbReference type="InterPro" id="IPR039069">
    <property type="entry name" value="CE7"/>
</dbReference>
<feature type="active site" description="Nucleophile" evidence="1">
    <location>
        <position position="196"/>
    </location>
</feature>
<feature type="compositionally biased region" description="Basic and acidic residues" evidence="2">
    <location>
        <begin position="14"/>
        <end position="26"/>
    </location>
</feature>
<accession>A0A2A3YP38</accession>
<dbReference type="Proteomes" id="UP000218598">
    <property type="component" value="Unassembled WGS sequence"/>
</dbReference>
<protein>
    <recommendedName>
        <fullName evidence="3">Acetyl xylan esterase domain-containing protein</fullName>
    </recommendedName>
</protein>
<comment type="caution">
    <text evidence="4">The sequence shown here is derived from an EMBL/GenBank/DDBJ whole genome shotgun (WGS) entry which is preliminary data.</text>
</comment>
<dbReference type="EMBL" id="NRGR01000001">
    <property type="protein sequence ID" value="PCC41061.1"/>
    <property type="molecule type" value="Genomic_DNA"/>
</dbReference>
<evidence type="ECO:0000256" key="1">
    <source>
        <dbReference type="PIRSR" id="PIRSR639069-1"/>
    </source>
</evidence>
<dbReference type="AlphaFoldDB" id="A0A2A3YP38"/>
<feature type="active site" description="Charge relay system" evidence="1">
    <location>
        <position position="282"/>
    </location>
</feature>
<organism evidence="4 5">
    <name type="scientific">Brachybacterium alimentarium</name>
    <dbReference type="NCBI Taxonomy" id="47845"/>
    <lineage>
        <taxon>Bacteria</taxon>
        <taxon>Bacillati</taxon>
        <taxon>Actinomycetota</taxon>
        <taxon>Actinomycetes</taxon>
        <taxon>Micrococcales</taxon>
        <taxon>Dermabacteraceae</taxon>
        <taxon>Brachybacterium</taxon>
    </lineage>
</organism>
<feature type="domain" description="Acetyl xylan esterase" evidence="3">
    <location>
        <begin position="30"/>
        <end position="329"/>
    </location>
</feature>
<dbReference type="GO" id="GO:0052689">
    <property type="term" value="F:carboxylic ester hydrolase activity"/>
    <property type="evidence" value="ECO:0007669"/>
    <property type="project" value="TreeGrafter"/>
</dbReference>
<dbReference type="InterPro" id="IPR008391">
    <property type="entry name" value="AXE1_dom"/>
</dbReference>
<keyword evidence="5" id="KW-1185">Reference proteome</keyword>